<evidence type="ECO:0000259" key="1">
    <source>
        <dbReference type="Pfam" id="PF20208"/>
    </source>
</evidence>
<comment type="caution">
    <text evidence="2">The sequence shown here is derived from an EMBL/GenBank/DDBJ whole genome shotgun (WGS) entry which is preliminary data.</text>
</comment>
<dbReference type="Pfam" id="PF20208">
    <property type="entry name" value="ARPP-1"/>
    <property type="match status" value="1"/>
</dbReference>
<gene>
    <name evidence="2" type="ORF">S01H4_49009</name>
</gene>
<sequence length="189" mass="21777">AAISSVGQGSVWNEIQAYRTEMNYNANIAPSQSYLEMTENIDKETDEIVNSFKNQENQCGIATFINGEFIGIEFYANPKVWETMNNDILKAFAIESLRFKDKSYKEAVDQYDKHLIRALQKLKLNFSERKGIGLGEVVEFESKDKKWRGNTLVHENSLVQFYIVSKRGGSSSSDRQEQFFQTNISQRYI</sequence>
<protein>
    <recommendedName>
        <fullName evidence="1">ARG and Rhodanese-Phosphatase-superfamily-associated domain-containing protein</fullName>
    </recommendedName>
</protein>
<dbReference type="EMBL" id="BART01027671">
    <property type="protein sequence ID" value="GAG95916.1"/>
    <property type="molecule type" value="Genomic_DNA"/>
</dbReference>
<dbReference type="InterPro" id="IPR046699">
    <property type="entry name" value="ARPP-1"/>
</dbReference>
<proteinExistence type="predicted"/>
<reference evidence="2" key="1">
    <citation type="journal article" date="2014" name="Front. Microbiol.">
        <title>High frequency of phylogenetically diverse reductive dehalogenase-homologous genes in deep subseafloor sedimentary metagenomes.</title>
        <authorList>
            <person name="Kawai M."/>
            <person name="Futagami T."/>
            <person name="Toyoda A."/>
            <person name="Takaki Y."/>
            <person name="Nishi S."/>
            <person name="Hori S."/>
            <person name="Arai W."/>
            <person name="Tsubouchi T."/>
            <person name="Morono Y."/>
            <person name="Uchiyama I."/>
            <person name="Ito T."/>
            <person name="Fujiyama A."/>
            <person name="Inagaki F."/>
            <person name="Takami H."/>
        </authorList>
    </citation>
    <scope>NUCLEOTIDE SEQUENCE</scope>
    <source>
        <strain evidence="2">Expedition CK06-06</strain>
    </source>
</reference>
<feature type="non-terminal residue" evidence="2">
    <location>
        <position position="1"/>
    </location>
</feature>
<accession>X1DHL4</accession>
<dbReference type="AlphaFoldDB" id="X1DHL4"/>
<name>X1DHL4_9ZZZZ</name>
<organism evidence="2">
    <name type="scientific">marine sediment metagenome</name>
    <dbReference type="NCBI Taxonomy" id="412755"/>
    <lineage>
        <taxon>unclassified sequences</taxon>
        <taxon>metagenomes</taxon>
        <taxon>ecological metagenomes</taxon>
    </lineage>
</organism>
<feature type="domain" description="ARG and Rhodanese-Phosphatase-superfamily-associated" evidence="1">
    <location>
        <begin position="7"/>
        <end position="161"/>
    </location>
</feature>
<evidence type="ECO:0000313" key="2">
    <source>
        <dbReference type="EMBL" id="GAG95916.1"/>
    </source>
</evidence>